<reference evidence="1 2" key="1">
    <citation type="submission" date="2012-06" db="EMBL/GenBank/DDBJ databases">
        <title>Finished chromosome of genome of Cylindrospermum stagnale PCC 7417.</title>
        <authorList>
            <consortium name="US DOE Joint Genome Institute"/>
            <person name="Gugger M."/>
            <person name="Coursin T."/>
            <person name="Rippka R."/>
            <person name="Tandeau De Marsac N."/>
            <person name="Huntemann M."/>
            <person name="Wei C.-L."/>
            <person name="Han J."/>
            <person name="Detter J.C."/>
            <person name="Han C."/>
            <person name="Tapia R."/>
            <person name="Chen A."/>
            <person name="Kyrpides N."/>
            <person name="Mavromatis K."/>
            <person name="Markowitz V."/>
            <person name="Szeto E."/>
            <person name="Ivanova N."/>
            <person name="Pagani I."/>
            <person name="Pati A."/>
            <person name="Goodwin L."/>
            <person name="Nordberg H.P."/>
            <person name="Cantor M.N."/>
            <person name="Hua S.X."/>
            <person name="Woyke T."/>
            <person name="Kerfeld C.A."/>
        </authorList>
    </citation>
    <scope>NUCLEOTIDE SEQUENCE [LARGE SCALE GENOMIC DNA]</scope>
    <source>
        <strain evidence="1 2">PCC 7417</strain>
    </source>
</reference>
<dbReference type="EMBL" id="CP003642">
    <property type="protein sequence ID" value="AFZ28113.1"/>
    <property type="molecule type" value="Genomic_DNA"/>
</dbReference>
<name>K9X6K7_9NOST</name>
<accession>K9X6K7</accession>
<keyword evidence="2" id="KW-1185">Reference proteome</keyword>
<dbReference type="AlphaFoldDB" id="K9X6K7"/>
<gene>
    <name evidence="1" type="ORF">Cylst_6146</name>
</gene>
<proteinExistence type="predicted"/>
<dbReference type="KEGG" id="csg:Cylst_6146"/>
<dbReference type="HOGENOM" id="CLU_2933698_0_0_3"/>
<sequence length="60" mass="6806">MLGYASGTLRERSAQTNLHKITGLFHFFNAYNNFYVLSPRRRTIPTGRFAKVLVAATSSR</sequence>
<protein>
    <submittedName>
        <fullName evidence="1">Uncharacterized protein</fullName>
    </submittedName>
</protein>
<dbReference type="STRING" id="56107.Cylst_6146"/>
<evidence type="ECO:0000313" key="2">
    <source>
        <dbReference type="Proteomes" id="UP000010475"/>
    </source>
</evidence>
<evidence type="ECO:0000313" key="1">
    <source>
        <dbReference type="EMBL" id="AFZ28113.1"/>
    </source>
</evidence>
<organism evidence="1 2">
    <name type="scientific">Cylindrospermum stagnale PCC 7417</name>
    <dbReference type="NCBI Taxonomy" id="56107"/>
    <lineage>
        <taxon>Bacteria</taxon>
        <taxon>Bacillati</taxon>
        <taxon>Cyanobacteriota</taxon>
        <taxon>Cyanophyceae</taxon>
        <taxon>Nostocales</taxon>
        <taxon>Nostocaceae</taxon>
        <taxon>Cylindrospermum</taxon>
    </lineage>
</organism>
<dbReference type="Proteomes" id="UP000010475">
    <property type="component" value="Chromosome"/>
</dbReference>